<sequence length="95" mass="10260">MAVVRTLPSRRGSLLEQPEPESPPVVSRENLGVCLSFSRDTRNPYFSSAIQALPLPTLRQSPGSVRQVEKVRVGVVLIDRVVASSSAERTAGKSS</sequence>
<evidence type="ECO:0000313" key="1">
    <source>
        <dbReference type="EMBL" id="KAH6939992.1"/>
    </source>
</evidence>
<reference evidence="1" key="1">
    <citation type="submission" date="2020-05" db="EMBL/GenBank/DDBJ databases">
        <title>Large-scale comparative analyses of tick genomes elucidate their genetic diversity and vector capacities.</title>
        <authorList>
            <person name="Jia N."/>
            <person name="Wang J."/>
            <person name="Shi W."/>
            <person name="Du L."/>
            <person name="Sun Y."/>
            <person name="Zhan W."/>
            <person name="Jiang J."/>
            <person name="Wang Q."/>
            <person name="Zhang B."/>
            <person name="Ji P."/>
            <person name="Sakyi L.B."/>
            <person name="Cui X."/>
            <person name="Yuan T."/>
            <person name="Jiang B."/>
            <person name="Yang W."/>
            <person name="Lam T.T.-Y."/>
            <person name="Chang Q."/>
            <person name="Ding S."/>
            <person name="Wang X."/>
            <person name="Zhu J."/>
            <person name="Ruan X."/>
            <person name="Zhao L."/>
            <person name="Wei J."/>
            <person name="Que T."/>
            <person name="Du C."/>
            <person name="Cheng J."/>
            <person name="Dai P."/>
            <person name="Han X."/>
            <person name="Huang E."/>
            <person name="Gao Y."/>
            <person name="Liu J."/>
            <person name="Shao H."/>
            <person name="Ye R."/>
            <person name="Li L."/>
            <person name="Wei W."/>
            <person name="Wang X."/>
            <person name="Wang C."/>
            <person name="Yang T."/>
            <person name="Huo Q."/>
            <person name="Li W."/>
            <person name="Guo W."/>
            <person name="Chen H."/>
            <person name="Zhou L."/>
            <person name="Ni X."/>
            <person name="Tian J."/>
            <person name="Zhou Y."/>
            <person name="Sheng Y."/>
            <person name="Liu T."/>
            <person name="Pan Y."/>
            <person name="Xia L."/>
            <person name="Li J."/>
            <person name="Zhao F."/>
            <person name="Cao W."/>
        </authorList>
    </citation>
    <scope>NUCLEOTIDE SEQUENCE</scope>
    <source>
        <strain evidence="1">Hyas-2018</strain>
    </source>
</reference>
<comment type="caution">
    <text evidence="1">The sequence shown here is derived from an EMBL/GenBank/DDBJ whole genome shotgun (WGS) entry which is preliminary data.</text>
</comment>
<evidence type="ECO:0000313" key="2">
    <source>
        <dbReference type="Proteomes" id="UP000821845"/>
    </source>
</evidence>
<keyword evidence="2" id="KW-1185">Reference proteome</keyword>
<accession>A0ACB7SXN0</accession>
<name>A0ACB7SXN0_HYAAI</name>
<dbReference type="Proteomes" id="UP000821845">
    <property type="component" value="Chromosome 2"/>
</dbReference>
<dbReference type="EMBL" id="CM023482">
    <property type="protein sequence ID" value="KAH6939992.1"/>
    <property type="molecule type" value="Genomic_DNA"/>
</dbReference>
<gene>
    <name evidence="1" type="ORF">HPB50_023872</name>
</gene>
<protein>
    <submittedName>
        <fullName evidence="1">Uncharacterized protein</fullName>
    </submittedName>
</protein>
<proteinExistence type="predicted"/>
<organism evidence="1 2">
    <name type="scientific">Hyalomma asiaticum</name>
    <name type="common">Tick</name>
    <dbReference type="NCBI Taxonomy" id="266040"/>
    <lineage>
        <taxon>Eukaryota</taxon>
        <taxon>Metazoa</taxon>
        <taxon>Ecdysozoa</taxon>
        <taxon>Arthropoda</taxon>
        <taxon>Chelicerata</taxon>
        <taxon>Arachnida</taxon>
        <taxon>Acari</taxon>
        <taxon>Parasitiformes</taxon>
        <taxon>Ixodida</taxon>
        <taxon>Ixodoidea</taxon>
        <taxon>Ixodidae</taxon>
        <taxon>Hyalomminae</taxon>
        <taxon>Hyalomma</taxon>
    </lineage>
</organism>